<dbReference type="EMBL" id="JAUKUD010000007">
    <property type="protein sequence ID" value="KAK0738873.1"/>
    <property type="molecule type" value="Genomic_DNA"/>
</dbReference>
<proteinExistence type="predicted"/>
<feature type="compositionally biased region" description="Polar residues" evidence="1">
    <location>
        <begin position="30"/>
        <end position="43"/>
    </location>
</feature>
<accession>A0AA40EIM2</accession>
<name>A0AA40EIM2_9PEZI</name>
<dbReference type="Proteomes" id="UP001172155">
    <property type="component" value="Unassembled WGS sequence"/>
</dbReference>
<feature type="region of interest" description="Disordered" evidence="1">
    <location>
        <begin position="21"/>
        <end position="49"/>
    </location>
</feature>
<feature type="region of interest" description="Disordered" evidence="1">
    <location>
        <begin position="72"/>
        <end position="102"/>
    </location>
</feature>
<dbReference type="AlphaFoldDB" id="A0AA40EIM2"/>
<evidence type="ECO:0000313" key="2">
    <source>
        <dbReference type="EMBL" id="KAK0738873.1"/>
    </source>
</evidence>
<gene>
    <name evidence="2" type="ORF">B0T18DRAFT_254247</name>
</gene>
<organism evidence="2 3">
    <name type="scientific">Schizothecium vesticola</name>
    <dbReference type="NCBI Taxonomy" id="314040"/>
    <lineage>
        <taxon>Eukaryota</taxon>
        <taxon>Fungi</taxon>
        <taxon>Dikarya</taxon>
        <taxon>Ascomycota</taxon>
        <taxon>Pezizomycotina</taxon>
        <taxon>Sordariomycetes</taxon>
        <taxon>Sordariomycetidae</taxon>
        <taxon>Sordariales</taxon>
        <taxon>Schizotheciaceae</taxon>
        <taxon>Schizothecium</taxon>
    </lineage>
</organism>
<keyword evidence="3" id="KW-1185">Reference proteome</keyword>
<reference evidence="2" key="1">
    <citation type="submission" date="2023-06" db="EMBL/GenBank/DDBJ databases">
        <title>Genome-scale phylogeny and comparative genomics of the fungal order Sordariales.</title>
        <authorList>
            <consortium name="Lawrence Berkeley National Laboratory"/>
            <person name="Hensen N."/>
            <person name="Bonometti L."/>
            <person name="Westerberg I."/>
            <person name="Brannstrom I.O."/>
            <person name="Guillou S."/>
            <person name="Cros-Aarteil S."/>
            <person name="Calhoun S."/>
            <person name="Haridas S."/>
            <person name="Kuo A."/>
            <person name="Mondo S."/>
            <person name="Pangilinan J."/>
            <person name="Riley R."/>
            <person name="LaButti K."/>
            <person name="Andreopoulos B."/>
            <person name="Lipzen A."/>
            <person name="Chen C."/>
            <person name="Yanf M."/>
            <person name="Daum C."/>
            <person name="Ng V."/>
            <person name="Clum A."/>
            <person name="Steindorff A."/>
            <person name="Ohm R."/>
            <person name="Martin F."/>
            <person name="Silar P."/>
            <person name="Natvig D."/>
            <person name="Lalanne C."/>
            <person name="Gautier V."/>
            <person name="Ament-velasquez S.L."/>
            <person name="Kruys A."/>
            <person name="Hutchinson M.I."/>
            <person name="Powell A.J."/>
            <person name="Barry K."/>
            <person name="Miller A.N."/>
            <person name="Grigoriev I.V."/>
            <person name="Debuchy R."/>
            <person name="Gladieux P."/>
            <person name="Thoren M.H."/>
            <person name="Johannesson H."/>
        </authorList>
    </citation>
    <scope>NUCLEOTIDE SEQUENCE</scope>
    <source>
        <strain evidence="2">SMH3187-1</strain>
    </source>
</reference>
<evidence type="ECO:0000313" key="3">
    <source>
        <dbReference type="Proteomes" id="UP001172155"/>
    </source>
</evidence>
<feature type="compositionally biased region" description="Basic residues" evidence="1">
    <location>
        <begin position="83"/>
        <end position="95"/>
    </location>
</feature>
<comment type="caution">
    <text evidence="2">The sequence shown here is derived from an EMBL/GenBank/DDBJ whole genome shotgun (WGS) entry which is preliminary data.</text>
</comment>
<sequence length="114" mass="12670">MQTRDRIMVPQDSPRALVLPHIPSRPLTEPTKTTPMNISQSTHTHTHISGARTTSLLFPNLAILPHQPNGPLISIPTSNRGYHLSHRSQHKKGRGPPKDFIKVRPGLLSCTTLH</sequence>
<protein>
    <submittedName>
        <fullName evidence="2">Uncharacterized protein</fullName>
    </submittedName>
</protein>
<evidence type="ECO:0000256" key="1">
    <source>
        <dbReference type="SAM" id="MobiDB-lite"/>
    </source>
</evidence>